<dbReference type="AlphaFoldDB" id="A0A0E2H3X7"/>
<accession>A0A0E2H3X7</accession>
<sequence length="168" mass="19853">MIHPDKIGMEAKKREDENYKFRSFLKGHADEEELDKQFLRLHKELFADYDCNKCRNCCKMYKGSIPEEDVEKDAEYLDITVEQFIDFFLEKEACGIGYHTKHMPCDFLQEDGNCKLGDCKPDSCKKYPYTDQPERLCSLLGMLDTVAICPVAFEIFERLKQEYGFRRR</sequence>
<dbReference type="Pfam" id="PF03692">
    <property type="entry name" value="CxxCxxCC"/>
    <property type="match status" value="1"/>
</dbReference>
<dbReference type="HOGENOM" id="CLU_137972_0_0_9"/>
<protein>
    <recommendedName>
        <fullName evidence="3">Fe-S oxidoreductase</fullName>
    </recommendedName>
</protein>
<evidence type="ECO:0008006" key="3">
    <source>
        <dbReference type="Google" id="ProtNLM"/>
    </source>
</evidence>
<organism evidence="1 2">
    <name type="scientific">[Clostridium] clostridioforme 90A8</name>
    <dbReference type="NCBI Taxonomy" id="999408"/>
    <lineage>
        <taxon>Bacteria</taxon>
        <taxon>Bacillati</taxon>
        <taxon>Bacillota</taxon>
        <taxon>Clostridia</taxon>
        <taxon>Lachnospirales</taxon>
        <taxon>Lachnospiraceae</taxon>
        <taxon>Enterocloster</taxon>
    </lineage>
</organism>
<reference evidence="1 2" key="1">
    <citation type="submission" date="2013-01" db="EMBL/GenBank/DDBJ databases">
        <title>The Genome Sequence of Clostridium clostridioforme 90A8.</title>
        <authorList>
            <consortium name="The Broad Institute Genome Sequencing Platform"/>
            <person name="Earl A."/>
            <person name="Ward D."/>
            <person name="Feldgarden M."/>
            <person name="Gevers D."/>
            <person name="Courvalin P."/>
            <person name="Lambert T."/>
            <person name="Walker B."/>
            <person name="Young S.K."/>
            <person name="Zeng Q."/>
            <person name="Gargeya S."/>
            <person name="Fitzgerald M."/>
            <person name="Haas B."/>
            <person name="Abouelleil A."/>
            <person name="Alvarado L."/>
            <person name="Arachchi H.M."/>
            <person name="Berlin A.M."/>
            <person name="Chapman S.B."/>
            <person name="Dewar J."/>
            <person name="Goldberg J."/>
            <person name="Griggs A."/>
            <person name="Gujja S."/>
            <person name="Hansen M."/>
            <person name="Howarth C."/>
            <person name="Imamovic A."/>
            <person name="Larimer J."/>
            <person name="McCowan C."/>
            <person name="Murphy C."/>
            <person name="Neiman D."/>
            <person name="Pearson M."/>
            <person name="Priest M."/>
            <person name="Roberts A."/>
            <person name="Saif S."/>
            <person name="Shea T."/>
            <person name="Sisk P."/>
            <person name="Sykes S."/>
            <person name="Wortman J."/>
            <person name="Nusbaum C."/>
            <person name="Birren B."/>
        </authorList>
    </citation>
    <scope>NUCLEOTIDE SEQUENCE [LARGE SCALE GENOMIC DNA]</scope>
    <source>
        <strain evidence="1 2">90A8</strain>
    </source>
</reference>
<dbReference type="GeneID" id="57962066"/>
<comment type="caution">
    <text evidence="1">The sequence shown here is derived from an EMBL/GenBank/DDBJ whole genome shotgun (WGS) entry which is preliminary data.</text>
</comment>
<dbReference type="RefSeq" id="WP_002587345.1">
    <property type="nucleotide sequence ID" value="NZ_KB850990.1"/>
</dbReference>
<gene>
    <name evidence="1" type="ORF">HMPREF1090_04953</name>
</gene>
<name>A0A0E2H3X7_9FIRM</name>
<evidence type="ECO:0000313" key="2">
    <source>
        <dbReference type="Proteomes" id="UP000013085"/>
    </source>
</evidence>
<evidence type="ECO:0000313" key="1">
    <source>
        <dbReference type="EMBL" id="ENZ08439.1"/>
    </source>
</evidence>
<dbReference type="InterPro" id="IPR005358">
    <property type="entry name" value="Puta_zinc/iron-chelating_dom"/>
</dbReference>
<proteinExistence type="predicted"/>
<dbReference type="Proteomes" id="UP000013085">
    <property type="component" value="Unassembled WGS sequence"/>
</dbReference>
<dbReference type="PATRIC" id="fig|999408.3.peg.5334"/>
<dbReference type="EMBL" id="AGYR01000061">
    <property type="protein sequence ID" value="ENZ08439.1"/>
    <property type="molecule type" value="Genomic_DNA"/>
</dbReference>